<organism evidence="2 3">
    <name type="scientific">Nocardioides simplex</name>
    <name type="common">Arthrobacter simplex</name>
    <dbReference type="NCBI Taxonomy" id="2045"/>
    <lineage>
        <taxon>Bacteria</taxon>
        <taxon>Bacillati</taxon>
        <taxon>Actinomycetota</taxon>
        <taxon>Actinomycetes</taxon>
        <taxon>Propionibacteriales</taxon>
        <taxon>Nocardioidaceae</taxon>
        <taxon>Pimelobacter</taxon>
    </lineage>
</organism>
<dbReference type="SUPFAM" id="SSF54427">
    <property type="entry name" value="NTF2-like"/>
    <property type="match status" value="1"/>
</dbReference>
<dbReference type="InterPro" id="IPR037401">
    <property type="entry name" value="SnoaL-like"/>
</dbReference>
<accession>A0A7J5DU26</accession>
<dbReference type="AlphaFoldDB" id="A0A7J5DU26"/>
<sequence>MTDADADRHAIHDTVLRYCRAVDRLDYDGIRAVYADDGVDHHTGFSGPADDYVAWLRGLLPRLDGTMHLVGNHLAEVAGDEAVAETYGTAVHWGTPRDDPSRNFTSGFRYVDHFVRTTSGWRIRERWAVREWTRSDAGRLLAPEGAGPRGTRDDRDPLAVLRRTVLGD</sequence>
<dbReference type="RefSeq" id="WP_151582187.1">
    <property type="nucleotide sequence ID" value="NZ_JBIWND010000003.1"/>
</dbReference>
<dbReference type="Proteomes" id="UP000449906">
    <property type="component" value="Unassembled WGS sequence"/>
</dbReference>
<evidence type="ECO:0000259" key="1">
    <source>
        <dbReference type="Pfam" id="PF13577"/>
    </source>
</evidence>
<dbReference type="InterPro" id="IPR032710">
    <property type="entry name" value="NTF2-like_dom_sf"/>
</dbReference>
<evidence type="ECO:0000313" key="2">
    <source>
        <dbReference type="EMBL" id="KAB2808525.1"/>
    </source>
</evidence>
<name>A0A7J5DU26_NOCSI</name>
<proteinExistence type="predicted"/>
<gene>
    <name evidence="2" type="ORF">F9L07_23840</name>
</gene>
<dbReference type="Gene3D" id="3.10.450.50">
    <property type="match status" value="1"/>
</dbReference>
<dbReference type="CDD" id="cd00531">
    <property type="entry name" value="NTF2_like"/>
    <property type="match status" value="1"/>
</dbReference>
<evidence type="ECO:0000313" key="3">
    <source>
        <dbReference type="Proteomes" id="UP000449906"/>
    </source>
</evidence>
<protein>
    <submittedName>
        <fullName evidence="2">Nuclear transport factor 2 family protein</fullName>
    </submittedName>
</protein>
<feature type="domain" description="SnoaL-like" evidence="1">
    <location>
        <begin position="6"/>
        <end position="126"/>
    </location>
</feature>
<comment type="caution">
    <text evidence="2">The sequence shown here is derived from an EMBL/GenBank/DDBJ whole genome shotgun (WGS) entry which is preliminary data.</text>
</comment>
<dbReference type="EMBL" id="WBVM01000003">
    <property type="protein sequence ID" value="KAB2808525.1"/>
    <property type="molecule type" value="Genomic_DNA"/>
</dbReference>
<reference evidence="2 3" key="1">
    <citation type="submission" date="2019-09" db="EMBL/GenBank/DDBJ databases">
        <title>Pimelobacter sp. isolated from Paulinella.</title>
        <authorList>
            <person name="Jeong S.E."/>
        </authorList>
    </citation>
    <scope>NUCLEOTIDE SEQUENCE [LARGE SCALE GENOMIC DNA]</scope>
    <source>
        <strain evidence="2 3">Pch-N</strain>
    </source>
</reference>
<dbReference type="Pfam" id="PF13577">
    <property type="entry name" value="SnoaL_4"/>
    <property type="match status" value="1"/>
</dbReference>